<gene>
    <name evidence="1" type="ORF">BDM02DRAFT_2172256</name>
</gene>
<reference evidence="1" key="1">
    <citation type="submission" date="2019-10" db="EMBL/GenBank/DDBJ databases">
        <authorList>
            <consortium name="DOE Joint Genome Institute"/>
            <person name="Kuo A."/>
            <person name="Miyauchi S."/>
            <person name="Kiss E."/>
            <person name="Drula E."/>
            <person name="Kohler A."/>
            <person name="Sanchez-Garcia M."/>
            <person name="Andreopoulos B."/>
            <person name="Barry K.W."/>
            <person name="Bonito G."/>
            <person name="Buee M."/>
            <person name="Carver A."/>
            <person name="Chen C."/>
            <person name="Cichocki N."/>
            <person name="Clum A."/>
            <person name="Culley D."/>
            <person name="Crous P.W."/>
            <person name="Fauchery L."/>
            <person name="Girlanda M."/>
            <person name="Hayes R."/>
            <person name="Keri Z."/>
            <person name="Labutti K."/>
            <person name="Lipzen A."/>
            <person name="Lombard V."/>
            <person name="Magnuson J."/>
            <person name="Maillard F."/>
            <person name="Morin E."/>
            <person name="Murat C."/>
            <person name="Nolan M."/>
            <person name="Ohm R."/>
            <person name="Pangilinan J."/>
            <person name="Pereira M."/>
            <person name="Perotto S."/>
            <person name="Peter M."/>
            <person name="Riley R."/>
            <person name="Sitrit Y."/>
            <person name="Stielow B."/>
            <person name="Szollosi G."/>
            <person name="Zifcakova L."/>
            <person name="Stursova M."/>
            <person name="Spatafora J.W."/>
            <person name="Tedersoo L."/>
            <person name="Vaario L.-M."/>
            <person name="Yamada A."/>
            <person name="Yan M."/>
            <person name="Wang P."/>
            <person name="Xu J."/>
            <person name="Bruns T."/>
            <person name="Baldrian P."/>
            <person name="Vilgalys R."/>
            <person name="Henrissat B."/>
            <person name="Grigoriev I.V."/>
            <person name="Hibbett D."/>
            <person name="Nagy L.G."/>
            <person name="Martin F.M."/>
        </authorList>
    </citation>
    <scope>NUCLEOTIDE SEQUENCE</scope>
    <source>
        <strain evidence="1">P2</strain>
    </source>
</reference>
<reference evidence="1" key="2">
    <citation type="journal article" date="2020" name="Nat. Commun.">
        <title>Large-scale genome sequencing of mycorrhizal fungi provides insights into the early evolution of symbiotic traits.</title>
        <authorList>
            <person name="Miyauchi S."/>
            <person name="Kiss E."/>
            <person name="Kuo A."/>
            <person name="Drula E."/>
            <person name="Kohler A."/>
            <person name="Sanchez-Garcia M."/>
            <person name="Morin E."/>
            <person name="Andreopoulos B."/>
            <person name="Barry K.W."/>
            <person name="Bonito G."/>
            <person name="Buee M."/>
            <person name="Carver A."/>
            <person name="Chen C."/>
            <person name="Cichocki N."/>
            <person name="Clum A."/>
            <person name="Culley D."/>
            <person name="Crous P.W."/>
            <person name="Fauchery L."/>
            <person name="Girlanda M."/>
            <person name="Hayes R.D."/>
            <person name="Keri Z."/>
            <person name="LaButti K."/>
            <person name="Lipzen A."/>
            <person name="Lombard V."/>
            <person name="Magnuson J."/>
            <person name="Maillard F."/>
            <person name="Murat C."/>
            <person name="Nolan M."/>
            <person name="Ohm R.A."/>
            <person name="Pangilinan J."/>
            <person name="Pereira M.F."/>
            <person name="Perotto S."/>
            <person name="Peter M."/>
            <person name="Pfister S."/>
            <person name="Riley R."/>
            <person name="Sitrit Y."/>
            <person name="Stielow J.B."/>
            <person name="Szollosi G."/>
            <person name="Zifcakova L."/>
            <person name="Stursova M."/>
            <person name="Spatafora J.W."/>
            <person name="Tedersoo L."/>
            <person name="Vaario L.M."/>
            <person name="Yamada A."/>
            <person name="Yan M."/>
            <person name="Wang P."/>
            <person name="Xu J."/>
            <person name="Bruns T."/>
            <person name="Baldrian P."/>
            <person name="Vilgalys R."/>
            <person name="Dunand C."/>
            <person name="Henrissat B."/>
            <person name="Grigoriev I.V."/>
            <person name="Hibbett D."/>
            <person name="Nagy L.G."/>
            <person name="Martin F.M."/>
        </authorList>
    </citation>
    <scope>NUCLEOTIDE SEQUENCE</scope>
    <source>
        <strain evidence="1">P2</strain>
    </source>
</reference>
<evidence type="ECO:0000313" key="1">
    <source>
        <dbReference type="EMBL" id="KAF9653158.1"/>
    </source>
</evidence>
<accession>A0ACB6ZUL4</accession>
<evidence type="ECO:0000313" key="2">
    <source>
        <dbReference type="Proteomes" id="UP000886501"/>
    </source>
</evidence>
<proteinExistence type="predicted"/>
<protein>
    <submittedName>
        <fullName evidence="1">Uncharacterized protein</fullName>
    </submittedName>
</protein>
<organism evidence="1 2">
    <name type="scientific">Thelephora ganbajun</name>
    <name type="common">Ganba fungus</name>
    <dbReference type="NCBI Taxonomy" id="370292"/>
    <lineage>
        <taxon>Eukaryota</taxon>
        <taxon>Fungi</taxon>
        <taxon>Dikarya</taxon>
        <taxon>Basidiomycota</taxon>
        <taxon>Agaricomycotina</taxon>
        <taxon>Agaricomycetes</taxon>
        <taxon>Thelephorales</taxon>
        <taxon>Thelephoraceae</taxon>
        <taxon>Thelephora</taxon>
    </lineage>
</organism>
<sequence>MGRINQSCRFHTRIVRKVPSYRKSAFISSLRRRYLLGVLGLSGHLPRNRHVTHKSSATSHVILAWLSRGSVPSVPPFLSNARTAECVMVRIIIKGGVWKNTEDEVLKAAIAKYGKNQWARISSLLVRKTPKQCKARWYEWLDPSIKKTEWSKTEDEKLLHLAKLMPTQWRTIAPIVGRTATQCLERYQKLLDEAEAKENEELGLAGPGDEAGPSSDEIRKLRPGEIDPDPETKPARPDPIDMDEDEKEMLSEARARLANTQGKKAKRKARERQLEEARRLAVLQKKRELKAAGIIMRHKTKKKGMDYNADIPFEKKTAPGFYDTSEEQARVTTAPVGQSLRRLENKRKPDDEEAERRKRQRKGKDEAPHQTKFVPAREAQIQKLKEAESIGRRRGLELPAAQVGEAELEDIVKIGQAGEHAKSLVAGGGDASGRLLSDYEGLERAKMTRTPRTAPQQDNVMAEARNLRNMVTAQTPLLGDENTPLHPTGASGTGFESATPRHQVSFTPNPLATPYRAADPPNIGTTPRESSQVGATPLRTPMRDNLSINPEDEFSVAQAPRENRMRESASKRALRAGFMSLPKPENNFELMVPEDEDDEVARDPTREEDAAERDAKLKRAREEEERKALARRSQAIKLGLPRPTNVDVEQLLKDLQLDDGELPPDLAPAQRLVDAELVRVLHGDSLTYPLPGTSHPGGTKSPYQMPRDEDINEARLAIQRELASSLGFPDANEEQTRQGVAALTKSEEVDEAFGWPSIRSRLAFDAKQRRYVDPASLSPEDRIEGYSTLLNESRDLMAREASKIAKAEKKLNVTLGGYQMRSKALVQKVADLFGGLQRGQVDYESFLRLRINENAAGPARVESLKEEVDKLARREKVLQDRYAELVSERRDVEERITAQEERIMIEAEALNDAALAEMEDGV</sequence>
<dbReference type="Proteomes" id="UP000886501">
    <property type="component" value="Unassembled WGS sequence"/>
</dbReference>
<keyword evidence="2" id="KW-1185">Reference proteome</keyword>
<comment type="caution">
    <text evidence="1">The sequence shown here is derived from an EMBL/GenBank/DDBJ whole genome shotgun (WGS) entry which is preliminary data.</text>
</comment>
<name>A0ACB6ZUL4_THEGA</name>
<dbReference type="EMBL" id="MU117965">
    <property type="protein sequence ID" value="KAF9653158.1"/>
    <property type="molecule type" value="Genomic_DNA"/>
</dbReference>